<keyword evidence="1" id="KW-0813">Transport</keyword>
<reference evidence="10 11" key="1">
    <citation type="submission" date="2016-10" db="EMBL/GenBank/DDBJ databases">
        <authorList>
            <person name="de Groot N.N."/>
        </authorList>
    </citation>
    <scope>NUCLEOTIDE SEQUENCE [LARGE SCALE GENOMIC DNA]</scope>
    <source>
        <strain evidence="10 11">DSM 44892</strain>
    </source>
</reference>
<keyword evidence="5" id="KW-0408">Iron</keyword>
<dbReference type="GO" id="GO:0046872">
    <property type="term" value="F:metal ion binding"/>
    <property type="evidence" value="ECO:0007669"/>
    <property type="project" value="UniProtKB-KW"/>
</dbReference>
<name>A0A1G8HWQ7_9NOCA</name>
<dbReference type="InterPro" id="IPR007419">
    <property type="entry name" value="BFD-like_2Fe2S-bd_dom"/>
</dbReference>
<evidence type="ECO:0000256" key="7">
    <source>
        <dbReference type="ARBA" id="ARBA00039386"/>
    </source>
</evidence>
<dbReference type="GO" id="GO:0051537">
    <property type="term" value="F:2 iron, 2 sulfur cluster binding"/>
    <property type="evidence" value="ECO:0007669"/>
    <property type="project" value="UniProtKB-KW"/>
</dbReference>
<evidence type="ECO:0000313" key="11">
    <source>
        <dbReference type="Proteomes" id="UP000183263"/>
    </source>
</evidence>
<dbReference type="OrthoDB" id="9815350at2"/>
<evidence type="ECO:0000256" key="2">
    <source>
        <dbReference type="ARBA" id="ARBA00022714"/>
    </source>
</evidence>
<evidence type="ECO:0000256" key="5">
    <source>
        <dbReference type="ARBA" id="ARBA00023004"/>
    </source>
</evidence>
<dbReference type="Pfam" id="PF04324">
    <property type="entry name" value="Fer2_BFD"/>
    <property type="match status" value="1"/>
</dbReference>
<evidence type="ECO:0000313" key="10">
    <source>
        <dbReference type="EMBL" id="SDI11088.1"/>
    </source>
</evidence>
<evidence type="ECO:0000256" key="8">
    <source>
        <dbReference type="ARBA" id="ARBA00046332"/>
    </source>
</evidence>
<keyword evidence="11" id="KW-1185">Reference proteome</keyword>
<evidence type="ECO:0000256" key="1">
    <source>
        <dbReference type="ARBA" id="ARBA00022448"/>
    </source>
</evidence>
<dbReference type="Proteomes" id="UP000183263">
    <property type="component" value="Unassembled WGS sequence"/>
</dbReference>
<evidence type="ECO:0000256" key="6">
    <source>
        <dbReference type="ARBA" id="ARBA00023014"/>
    </source>
</evidence>
<keyword evidence="2" id="KW-0001">2Fe-2S</keyword>
<gene>
    <name evidence="10" type="ORF">SAMN05444695_10590</name>
</gene>
<accession>A0A1G8HWQ7</accession>
<dbReference type="EMBL" id="FNDN01000005">
    <property type="protein sequence ID" value="SDI11088.1"/>
    <property type="molecule type" value="Genomic_DNA"/>
</dbReference>
<evidence type="ECO:0000256" key="3">
    <source>
        <dbReference type="ARBA" id="ARBA00022723"/>
    </source>
</evidence>
<keyword evidence="3" id="KW-0479">Metal-binding</keyword>
<evidence type="ECO:0000259" key="9">
    <source>
        <dbReference type="Pfam" id="PF04324"/>
    </source>
</evidence>
<proteinExistence type="inferred from homology"/>
<keyword evidence="6" id="KW-0411">Iron-sulfur</keyword>
<sequence>MFVCICKAITEAEVHEHLDDGADTADAIGERCGAGWGCGTCVDRLNELLVQRSAVGRTAA</sequence>
<dbReference type="Gene3D" id="1.10.10.1100">
    <property type="entry name" value="BFD-like [2Fe-2S]-binding domain"/>
    <property type="match status" value="1"/>
</dbReference>
<keyword evidence="4" id="KW-0249">Electron transport</keyword>
<dbReference type="InterPro" id="IPR052371">
    <property type="entry name" value="BFD-associated_ferredoxin"/>
</dbReference>
<evidence type="ECO:0000256" key="4">
    <source>
        <dbReference type="ARBA" id="ARBA00022982"/>
    </source>
</evidence>
<comment type="similarity">
    <text evidence="8">Belongs to the Bfd family.</text>
</comment>
<dbReference type="AlphaFoldDB" id="A0A1G8HWQ7"/>
<dbReference type="RefSeq" id="WP_072737467.1">
    <property type="nucleotide sequence ID" value="NZ_CP048813.1"/>
</dbReference>
<dbReference type="InterPro" id="IPR041854">
    <property type="entry name" value="BFD-like_2Fe2S-bd_dom_sf"/>
</dbReference>
<organism evidence="10 11">
    <name type="scientific">Rhodococcus triatomae</name>
    <dbReference type="NCBI Taxonomy" id="300028"/>
    <lineage>
        <taxon>Bacteria</taxon>
        <taxon>Bacillati</taxon>
        <taxon>Actinomycetota</taxon>
        <taxon>Actinomycetes</taxon>
        <taxon>Mycobacteriales</taxon>
        <taxon>Nocardiaceae</taxon>
        <taxon>Rhodococcus</taxon>
    </lineage>
</organism>
<dbReference type="PANTHER" id="PTHR37424:SF1">
    <property type="entry name" value="BACTERIOFERRITIN-ASSOCIATED FERREDOXIN"/>
    <property type="match status" value="1"/>
</dbReference>
<protein>
    <recommendedName>
        <fullName evidence="7">Bacterioferritin-associated ferredoxin</fullName>
    </recommendedName>
</protein>
<dbReference type="PANTHER" id="PTHR37424">
    <property type="entry name" value="BACTERIOFERRITIN-ASSOCIATED FERREDOXIN"/>
    <property type="match status" value="1"/>
</dbReference>
<feature type="domain" description="BFD-like [2Fe-2S]-binding" evidence="9">
    <location>
        <begin position="3"/>
        <end position="49"/>
    </location>
</feature>